<keyword evidence="3" id="KW-1185">Reference proteome</keyword>
<accession>A0ABZ0LVN2</accession>
<gene>
    <name evidence="2" type="ORF">R2D22_19135</name>
</gene>
<keyword evidence="1" id="KW-0812">Transmembrane</keyword>
<dbReference type="Proteomes" id="UP001301731">
    <property type="component" value="Chromosome"/>
</dbReference>
<name>A0ABZ0LVN2_9ACTN</name>
<reference evidence="2 3" key="1">
    <citation type="submission" date="2023-10" db="EMBL/GenBank/DDBJ databases">
        <title>The genome sequence of Streptomyces sp. HUAS YS2.</title>
        <authorList>
            <person name="Mo P."/>
        </authorList>
    </citation>
    <scope>NUCLEOTIDE SEQUENCE [LARGE SCALE GENOMIC DNA]</scope>
    <source>
        <strain evidence="2 3">HUAS YS2</strain>
    </source>
</reference>
<dbReference type="EMBL" id="CP137573">
    <property type="protein sequence ID" value="WOX23390.1"/>
    <property type="molecule type" value="Genomic_DNA"/>
</dbReference>
<sequence length="78" mass="8487">MNYRYWCGECSFKTPWLRASEGERLQLEHYAGRHPGTPPGGQVEVRRGDPDGGCGRQGCLALAAVALVLLVVAAAFLR</sequence>
<evidence type="ECO:0000313" key="3">
    <source>
        <dbReference type="Proteomes" id="UP001301731"/>
    </source>
</evidence>
<evidence type="ECO:0000313" key="2">
    <source>
        <dbReference type="EMBL" id="WOX23390.1"/>
    </source>
</evidence>
<protein>
    <submittedName>
        <fullName evidence="2">Uncharacterized protein</fullName>
    </submittedName>
</protein>
<keyword evidence="1" id="KW-0472">Membrane</keyword>
<keyword evidence="1" id="KW-1133">Transmembrane helix</keyword>
<evidence type="ECO:0000256" key="1">
    <source>
        <dbReference type="SAM" id="Phobius"/>
    </source>
</evidence>
<dbReference type="RefSeq" id="WP_318105156.1">
    <property type="nucleotide sequence ID" value="NZ_CP137573.1"/>
</dbReference>
<feature type="transmembrane region" description="Helical" evidence="1">
    <location>
        <begin position="60"/>
        <end position="77"/>
    </location>
</feature>
<organism evidence="2 3">
    <name type="scientific">Streptomyces solicathayae</name>
    <dbReference type="NCBI Taxonomy" id="3081768"/>
    <lineage>
        <taxon>Bacteria</taxon>
        <taxon>Bacillati</taxon>
        <taxon>Actinomycetota</taxon>
        <taxon>Actinomycetes</taxon>
        <taxon>Kitasatosporales</taxon>
        <taxon>Streptomycetaceae</taxon>
        <taxon>Streptomyces</taxon>
    </lineage>
</organism>
<proteinExistence type="predicted"/>